<evidence type="ECO:0000313" key="2">
    <source>
        <dbReference type="Proteomes" id="UP000009888"/>
    </source>
</evidence>
<organism evidence="1 2">
    <name type="scientific">Actinobaculum massiliense ACS-171-V-Col2</name>
    <dbReference type="NCBI Taxonomy" id="883066"/>
    <lineage>
        <taxon>Bacteria</taxon>
        <taxon>Bacillati</taxon>
        <taxon>Actinomycetota</taxon>
        <taxon>Actinomycetes</taxon>
        <taxon>Actinomycetales</taxon>
        <taxon>Actinomycetaceae</taxon>
        <taxon>Actinobaculum</taxon>
    </lineage>
</organism>
<reference evidence="1 2" key="1">
    <citation type="submission" date="2012-09" db="EMBL/GenBank/DDBJ databases">
        <title>The Genome Sequence of Actinobaculum massiliae ACS-171-V-COL2.</title>
        <authorList>
            <consortium name="The Broad Institute Genome Sequencing Platform"/>
            <person name="Earl A."/>
            <person name="Ward D."/>
            <person name="Feldgarden M."/>
            <person name="Gevers D."/>
            <person name="Saerens B."/>
            <person name="Vaneechoutte M."/>
            <person name="Walker B."/>
            <person name="Young S.K."/>
            <person name="Zeng Q."/>
            <person name="Gargeya S."/>
            <person name="Fitzgerald M."/>
            <person name="Haas B."/>
            <person name="Abouelleil A."/>
            <person name="Alvarado L."/>
            <person name="Arachchi H.M."/>
            <person name="Berlin A."/>
            <person name="Chapman S.B."/>
            <person name="Goldberg J."/>
            <person name="Griggs A."/>
            <person name="Gujja S."/>
            <person name="Hansen M."/>
            <person name="Howarth C."/>
            <person name="Imamovic A."/>
            <person name="Larimer J."/>
            <person name="McCowen C."/>
            <person name="Montmayeur A."/>
            <person name="Murphy C."/>
            <person name="Neiman D."/>
            <person name="Pearson M."/>
            <person name="Priest M."/>
            <person name="Roberts A."/>
            <person name="Saif S."/>
            <person name="Shea T."/>
            <person name="Sisk P."/>
            <person name="Sykes S."/>
            <person name="Wortman J."/>
            <person name="Nusbaum C."/>
            <person name="Birren B."/>
        </authorList>
    </citation>
    <scope>NUCLEOTIDE SEQUENCE [LARGE SCALE GENOMIC DNA]</scope>
    <source>
        <strain evidence="2">ACS-171-V-Col2</strain>
    </source>
</reference>
<protein>
    <submittedName>
        <fullName evidence="1">Uncharacterized protein</fullName>
    </submittedName>
</protein>
<dbReference type="HOGENOM" id="CLU_125313_0_0_11"/>
<dbReference type="Proteomes" id="UP000009888">
    <property type="component" value="Unassembled WGS sequence"/>
</dbReference>
<accession>K9EUM9</accession>
<dbReference type="AlphaFoldDB" id="K9EUM9"/>
<comment type="caution">
    <text evidence="1">The sequence shown here is derived from an EMBL/GenBank/DDBJ whole genome shotgun (WGS) entry which is preliminary data.</text>
</comment>
<dbReference type="PATRIC" id="fig|883066.3.peg.1721"/>
<dbReference type="eggNOG" id="ENOG502ZU7I">
    <property type="taxonomic scope" value="Bacteria"/>
</dbReference>
<gene>
    <name evidence="1" type="ORF">HMPREF9233_01659</name>
</gene>
<sequence>MAAKLAVATFAKERRPMGKIRLIRQVFKLAKRLGPAALIVATKYGPKLQELIKSNPTAVNKITDRLHQVVQSKEQNSNSPKGLAERTRVLKEQVTYLYASANTAEVAKQASEWRAKLDSIDRSIPVLAAMSRSKRGPERKALSKRLDALSEEIMAASLADDIEDAEFEEEWKNRAE</sequence>
<dbReference type="STRING" id="202789.GCA_001457435_00444"/>
<dbReference type="EMBL" id="AGWL01000008">
    <property type="protein sequence ID" value="EKU94712.1"/>
    <property type="molecule type" value="Genomic_DNA"/>
</dbReference>
<keyword evidence="2" id="KW-1185">Reference proteome</keyword>
<evidence type="ECO:0000313" key="1">
    <source>
        <dbReference type="EMBL" id="EKU94712.1"/>
    </source>
</evidence>
<proteinExistence type="predicted"/>
<name>K9EUM9_9ACTO</name>